<sequence length="141" mass="15826">MDKILSPIKSRVLQYIDSQGLTKKSFFEKTGISASNFKGKGAQSELGGDKIVTILTIYKNINPYWLLLGKGNMLSELAEGSEIESKNKSTIETIIARSVVKLVSPLLDDMRTDIKLLVKNIGELRLDFDDYKEEQAEKQKN</sequence>
<evidence type="ECO:0000313" key="2">
    <source>
        <dbReference type="EMBL" id="PTX59806.1"/>
    </source>
</evidence>
<dbReference type="OrthoDB" id="796548at2"/>
<feature type="coiled-coil region" evidence="1">
    <location>
        <begin position="114"/>
        <end position="141"/>
    </location>
</feature>
<dbReference type="Proteomes" id="UP000244090">
    <property type="component" value="Unassembled WGS sequence"/>
</dbReference>
<dbReference type="AlphaFoldDB" id="A0A2T6BUT5"/>
<dbReference type="EMBL" id="QBKT01000008">
    <property type="protein sequence ID" value="PTX59806.1"/>
    <property type="molecule type" value="Genomic_DNA"/>
</dbReference>
<evidence type="ECO:0008006" key="4">
    <source>
        <dbReference type="Google" id="ProtNLM"/>
    </source>
</evidence>
<name>A0A2T6BUT5_9FLAO</name>
<protein>
    <recommendedName>
        <fullName evidence="4">HTH cro/C1-type domain-containing protein</fullName>
    </recommendedName>
</protein>
<organism evidence="2 3">
    <name type="scientific">Kordia periserrulae</name>
    <dbReference type="NCBI Taxonomy" id="701523"/>
    <lineage>
        <taxon>Bacteria</taxon>
        <taxon>Pseudomonadati</taxon>
        <taxon>Bacteroidota</taxon>
        <taxon>Flavobacteriia</taxon>
        <taxon>Flavobacteriales</taxon>
        <taxon>Flavobacteriaceae</taxon>
        <taxon>Kordia</taxon>
    </lineage>
</organism>
<dbReference type="RefSeq" id="WP_108115958.1">
    <property type="nucleotide sequence ID" value="NZ_QBKT01000008.1"/>
</dbReference>
<reference evidence="2 3" key="1">
    <citation type="submission" date="2018-04" db="EMBL/GenBank/DDBJ databases">
        <title>Genomic Encyclopedia of Archaeal and Bacterial Type Strains, Phase II (KMG-II): from individual species to whole genera.</title>
        <authorList>
            <person name="Goeker M."/>
        </authorList>
    </citation>
    <scope>NUCLEOTIDE SEQUENCE [LARGE SCALE GENOMIC DNA]</scope>
    <source>
        <strain evidence="2 3">DSM 25731</strain>
    </source>
</reference>
<gene>
    <name evidence="2" type="ORF">C8N46_108119</name>
</gene>
<evidence type="ECO:0000313" key="3">
    <source>
        <dbReference type="Proteomes" id="UP000244090"/>
    </source>
</evidence>
<keyword evidence="1" id="KW-0175">Coiled coil</keyword>
<accession>A0A2T6BUT5</accession>
<comment type="caution">
    <text evidence="2">The sequence shown here is derived from an EMBL/GenBank/DDBJ whole genome shotgun (WGS) entry which is preliminary data.</text>
</comment>
<keyword evidence="3" id="KW-1185">Reference proteome</keyword>
<proteinExistence type="predicted"/>
<evidence type="ECO:0000256" key="1">
    <source>
        <dbReference type="SAM" id="Coils"/>
    </source>
</evidence>